<dbReference type="PATRIC" id="fig|1096930.3.peg.3405"/>
<organism evidence="1 2">
    <name type="scientific">Novosphingobium lindaniclasticum LE124</name>
    <dbReference type="NCBI Taxonomy" id="1096930"/>
    <lineage>
        <taxon>Bacteria</taxon>
        <taxon>Pseudomonadati</taxon>
        <taxon>Pseudomonadota</taxon>
        <taxon>Alphaproteobacteria</taxon>
        <taxon>Sphingomonadales</taxon>
        <taxon>Sphingomonadaceae</taxon>
        <taxon>Novosphingobium</taxon>
    </lineage>
</organism>
<dbReference type="OrthoDB" id="6711434at2"/>
<reference evidence="1 2" key="1">
    <citation type="journal article" date="2013" name="Genome Announc.">
        <title>Genome Sequence of Novosphingobium lindaniclasticum LE124T, Isolated from a Hexachlorocyclohexane Dumpsite.</title>
        <authorList>
            <person name="Saxena A."/>
            <person name="Nayyar N."/>
            <person name="Sangwan N."/>
            <person name="Kumari R."/>
            <person name="Khurana J.P."/>
            <person name="Lal R."/>
        </authorList>
    </citation>
    <scope>NUCLEOTIDE SEQUENCE [LARGE SCALE GENOMIC DNA]</scope>
    <source>
        <strain evidence="1 2">LE124</strain>
    </source>
</reference>
<dbReference type="AlphaFoldDB" id="T0IFG0"/>
<name>T0IFG0_9SPHN</name>
<evidence type="ECO:0000313" key="1">
    <source>
        <dbReference type="EMBL" id="EQB10420.1"/>
    </source>
</evidence>
<protein>
    <recommendedName>
        <fullName evidence="3">N-acetyltransferase domain-containing protein</fullName>
    </recommendedName>
</protein>
<sequence>MIQFHDLRSVDPDVVGAWADYLSQNLRTCDLDEIEAMGAVSPDDALRTSVELSSHAWVILGRDGLPVAMFGAAPHPLPGVGVVWMLGTEGITREAYGIARATRRYFDELNAAYNILWNYIDDRNAASMRWLRWGGFRLIGERQFGPHQFHIFARTNLHV</sequence>
<dbReference type="EMBL" id="ATHL01000110">
    <property type="protein sequence ID" value="EQB10420.1"/>
    <property type="molecule type" value="Genomic_DNA"/>
</dbReference>
<accession>T0IFG0</accession>
<dbReference type="RefSeq" id="WP_021235223.1">
    <property type="nucleotide sequence ID" value="NZ_ATHL01000110.1"/>
</dbReference>
<evidence type="ECO:0008006" key="3">
    <source>
        <dbReference type="Google" id="ProtNLM"/>
    </source>
</evidence>
<keyword evidence="2" id="KW-1185">Reference proteome</keyword>
<proteinExistence type="predicted"/>
<dbReference type="eggNOG" id="ENOG503171D">
    <property type="taxonomic scope" value="Bacteria"/>
</dbReference>
<comment type="caution">
    <text evidence="1">The sequence shown here is derived from an EMBL/GenBank/DDBJ whole genome shotgun (WGS) entry which is preliminary data.</text>
</comment>
<evidence type="ECO:0000313" key="2">
    <source>
        <dbReference type="Proteomes" id="UP000015527"/>
    </source>
</evidence>
<dbReference type="Proteomes" id="UP000015527">
    <property type="component" value="Unassembled WGS sequence"/>
</dbReference>
<gene>
    <name evidence="1" type="ORF">L284_17160</name>
</gene>